<dbReference type="PRINTS" id="PR00625">
    <property type="entry name" value="JDOMAIN"/>
</dbReference>
<dbReference type="GO" id="GO:0051787">
    <property type="term" value="F:misfolded protein binding"/>
    <property type="evidence" value="ECO:0007669"/>
    <property type="project" value="TreeGrafter"/>
</dbReference>
<dbReference type="SUPFAM" id="SSF48452">
    <property type="entry name" value="TPR-like"/>
    <property type="match status" value="1"/>
</dbReference>
<evidence type="ECO:0000256" key="4">
    <source>
        <dbReference type="SAM" id="MobiDB-lite"/>
    </source>
</evidence>
<evidence type="ECO:0000313" key="8">
    <source>
        <dbReference type="Proteomes" id="UP000051952"/>
    </source>
</evidence>
<evidence type="ECO:0000313" key="7">
    <source>
        <dbReference type="EMBL" id="CUG92395.1"/>
    </source>
</evidence>
<dbReference type="OMA" id="FSMQEAQ"/>
<dbReference type="OrthoDB" id="1726119at2759"/>
<dbReference type="Gene3D" id="1.25.40.10">
    <property type="entry name" value="Tetratricopeptide repeat domain"/>
    <property type="match status" value="1"/>
</dbReference>
<feature type="signal peptide" evidence="5">
    <location>
        <begin position="1"/>
        <end position="24"/>
    </location>
</feature>
<dbReference type="GO" id="GO:0005783">
    <property type="term" value="C:endoplasmic reticulum"/>
    <property type="evidence" value="ECO:0007669"/>
    <property type="project" value="UniProtKB-SubCell"/>
</dbReference>
<dbReference type="VEuPathDB" id="TriTrypDB:BSAL_37070"/>
<sequence>MRTSSSLLMVTLFVASLLASAASAMSDDVKQLLIAADKLVGQGRSQYQEAVAKYTQALQFDPSNTRGLYSRAEVYSMMRQREKCLEDLDALLKIDPLHRQSLVLRVKLLSQVGELLAAADDQVKVVQHFKEKNQQKKMEEALGVLDRLRSYGTQWDHLQKELQRLASSSTSPSSSERGLDTEAAHARKRANERCVQLLLGIINEFAKDNVGLRIRRAECALASKDRVASSDELKFVVKREPQNLYAAALSAKAFRGLGATEQAKSELKRCLALDPEFGPCIKLHKTLRQHAKLVATIEENVKDKKWDVVLTGVDDVFELEEHDAPNSEQLWRWRCEAYAGLRDVEKGLQICETLLQLENGDSNPQMFDVYLIKADLYILNDDIPAAEVAVNKAGELQPNHEKVREYRQTLERLKRAAERKDYYKILGVDKKSGPNDIRRAYRKLTKQYHPDQLRSRELTEKQRADMDVLYRNINEAKEVLLDDEKRRRYDNGEDVTKPPEQQGGGSPFHGSPFHFNFGGGGGGGGGHHQQFHFNFG</sequence>
<dbReference type="Pfam" id="PF00226">
    <property type="entry name" value="DnaJ"/>
    <property type="match status" value="1"/>
</dbReference>
<reference evidence="8" key="1">
    <citation type="submission" date="2015-09" db="EMBL/GenBank/DDBJ databases">
        <authorList>
            <consortium name="Pathogen Informatics"/>
        </authorList>
    </citation>
    <scope>NUCLEOTIDE SEQUENCE [LARGE SCALE GENOMIC DNA]</scope>
    <source>
        <strain evidence="8">Lake Konstanz</strain>
    </source>
</reference>
<dbReference type="AlphaFoldDB" id="A0A0S4JQ76"/>
<dbReference type="InterPro" id="IPR001623">
    <property type="entry name" value="DnaJ_domain"/>
</dbReference>
<dbReference type="GO" id="GO:0034975">
    <property type="term" value="P:protein folding in endoplasmic reticulum"/>
    <property type="evidence" value="ECO:0007669"/>
    <property type="project" value="TreeGrafter"/>
</dbReference>
<dbReference type="CDD" id="cd06257">
    <property type="entry name" value="DnaJ"/>
    <property type="match status" value="1"/>
</dbReference>
<feature type="region of interest" description="Disordered" evidence="4">
    <location>
        <begin position="164"/>
        <end position="184"/>
    </location>
</feature>
<dbReference type="Gene3D" id="1.10.287.110">
    <property type="entry name" value="DnaJ domain"/>
    <property type="match status" value="1"/>
</dbReference>
<dbReference type="PANTHER" id="PTHR44140:SF2">
    <property type="entry name" value="LD25575P"/>
    <property type="match status" value="1"/>
</dbReference>
<protein>
    <submittedName>
        <fullName evidence="7">DNA-J chaperone, putative</fullName>
    </submittedName>
</protein>
<name>A0A0S4JQ76_BODSA</name>
<dbReference type="GO" id="GO:0051087">
    <property type="term" value="F:protein-folding chaperone binding"/>
    <property type="evidence" value="ECO:0007669"/>
    <property type="project" value="TreeGrafter"/>
</dbReference>
<evidence type="ECO:0000259" key="6">
    <source>
        <dbReference type="PROSITE" id="PS50076"/>
    </source>
</evidence>
<evidence type="ECO:0000256" key="2">
    <source>
        <dbReference type="ARBA" id="ARBA00022729"/>
    </source>
</evidence>
<dbReference type="InterPro" id="IPR036869">
    <property type="entry name" value="J_dom_sf"/>
</dbReference>
<dbReference type="InterPro" id="IPR011990">
    <property type="entry name" value="TPR-like_helical_dom_sf"/>
</dbReference>
<evidence type="ECO:0000256" key="5">
    <source>
        <dbReference type="SAM" id="SignalP"/>
    </source>
</evidence>
<dbReference type="SMART" id="SM00271">
    <property type="entry name" value="DnaJ"/>
    <property type="match status" value="1"/>
</dbReference>
<keyword evidence="3" id="KW-0256">Endoplasmic reticulum</keyword>
<dbReference type="PROSITE" id="PS50076">
    <property type="entry name" value="DNAJ_2"/>
    <property type="match status" value="1"/>
</dbReference>
<dbReference type="InterPro" id="IPR019734">
    <property type="entry name" value="TPR_rpt"/>
</dbReference>
<feature type="chain" id="PRO_5006622725" evidence="5">
    <location>
        <begin position="25"/>
        <end position="536"/>
    </location>
</feature>
<proteinExistence type="predicted"/>
<accession>A0A0S4JQ76</accession>
<keyword evidence="2 5" id="KW-0732">Signal</keyword>
<dbReference type="Proteomes" id="UP000051952">
    <property type="component" value="Unassembled WGS sequence"/>
</dbReference>
<feature type="compositionally biased region" description="Basic and acidic residues" evidence="4">
    <location>
        <begin position="484"/>
        <end position="497"/>
    </location>
</feature>
<dbReference type="SUPFAM" id="SSF46565">
    <property type="entry name" value="Chaperone J-domain"/>
    <property type="match status" value="1"/>
</dbReference>
<keyword evidence="8" id="KW-1185">Reference proteome</keyword>
<feature type="region of interest" description="Disordered" evidence="4">
    <location>
        <begin position="484"/>
        <end position="526"/>
    </location>
</feature>
<feature type="domain" description="J" evidence="6">
    <location>
        <begin position="421"/>
        <end position="493"/>
    </location>
</feature>
<gene>
    <name evidence="7" type="ORF">BSAL_37070</name>
</gene>
<evidence type="ECO:0000256" key="1">
    <source>
        <dbReference type="ARBA" id="ARBA00004240"/>
    </source>
</evidence>
<comment type="subcellular location">
    <subcellularLocation>
        <location evidence="1">Endoplasmic reticulum</location>
    </subcellularLocation>
</comment>
<feature type="compositionally biased region" description="Gly residues" evidence="4">
    <location>
        <begin position="517"/>
        <end position="526"/>
    </location>
</feature>
<evidence type="ECO:0000256" key="3">
    <source>
        <dbReference type="ARBA" id="ARBA00022824"/>
    </source>
</evidence>
<dbReference type="SMART" id="SM00028">
    <property type="entry name" value="TPR"/>
    <property type="match status" value="4"/>
</dbReference>
<dbReference type="EMBL" id="CYKH01002039">
    <property type="protein sequence ID" value="CUG92395.1"/>
    <property type="molecule type" value="Genomic_DNA"/>
</dbReference>
<dbReference type="InterPro" id="IPR051727">
    <property type="entry name" value="DnaJ_C3_Co-chaperones"/>
</dbReference>
<dbReference type="PANTHER" id="PTHR44140">
    <property type="entry name" value="LD25575P"/>
    <property type="match status" value="1"/>
</dbReference>
<organism evidence="7 8">
    <name type="scientific">Bodo saltans</name>
    <name type="common">Flagellated protozoan</name>
    <dbReference type="NCBI Taxonomy" id="75058"/>
    <lineage>
        <taxon>Eukaryota</taxon>
        <taxon>Discoba</taxon>
        <taxon>Euglenozoa</taxon>
        <taxon>Kinetoplastea</taxon>
        <taxon>Metakinetoplastina</taxon>
        <taxon>Eubodonida</taxon>
        <taxon>Bodonidae</taxon>
        <taxon>Bodo</taxon>
    </lineage>
</organism>